<dbReference type="RefSeq" id="WP_182458218.1">
    <property type="nucleotide sequence ID" value="NZ_CP059732.1"/>
</dbReference>
<protein>
    <submittedName>
        <fullName evidence="2">Uncharacterized protein</fullName>
    </submittedName>
</protein>
<dbReference type="EMBL" id="CP059732">
    <property type="protein sequence ID" value="QMW01092.1"/>
    <property type="molecule type" value="Genomic_DNA"/>
</dbReference>
<dbReference type="Proteomes" id="UP000515369">
    <property type="component" value="Chromosome"/>
</dbReference>
<gene>
    <name evidence="2" type="ORF">H3H32_24380</name>
</gene>
<organism evidence="2 3">
    <name type="scientific">Spirosoma foliorum</name>
    <dbReference type="NCBI Taxonomy" id="2710596"/>
    <lineage>
        <taxon>Bacteria</taxon>
        <taxon>Pseudomonadati</taxon>
        <taxon>Bacteroidota</taxon>
        <taxon>Cytophagia</taxon>
        <taxon>Cytophagales</taxon>
        <taxon>Cytophagaceae</taxon>
        <taxon>Spirosoma</taxon>
    </lineage>
</organism>
<feature type="transmembrane region" description="Helical" evidence="1">
    <location>
        <begin position="21"/>
        <end position="43"/>
    </location>
</feature>
<keyword evidence="3" id="KW-1185">Reference proteome</keyword>
<proteinExistence type="predicted"/>
<dbReference type="KEGG" id="sfol:H3H32_24380"/>
<keyword evidence="1" id="KW-1133">Transmembrane helix</keyword>
<keyword evidence="1" id="KW-0812">Transmembrane</keyword>
<reference evidence="2 3" key="1">
    <citation type="submission" date="2020-07" db="EMBL/GenBank/DDBJ databases">
        <title>Spirosoma foliorum sp. nov., isolated from the leaves on the Nejang mountain Korea, Republic of.</title>
        <authorList>
            <person name="Ho H."/>
            <person name="Lee Y.-J."/>
            <person name="Nurcahyanto D.-A."/>
            <person name="Kim S.-G."/>
        </authorList>
    </citation>
    <scope>NUCLEOTIDE SEQUENCE [LARGE SCALE GENOMIC DNA]</scope>
    <source>
        <strain evidence="2 3">PL0136</strain>
    </source>
</reference>
<evidence type="ECO:0000256" key="1">
    <source>
        <dbReference type="SAM" id="Phobius"/>
    </source>
</evidence>
<evidence type="ECO:0000313" key="3">
    <source>
        <dbReference type="Proteomes" id="UP000515369"/>
    </source>
</evidence>
<evidence type="ECO:0000313" key="2">
    <source>
        <dbReference type="EMBL" id="QMW01092.1"/>
    </source>
</evidence>
<accession>A0A7G5GQF0</accession>
<name>A0A7G5GQF0_9BACT</name>
<keyword evidence="1" id="KW-0472">Membrane</keyword>
<dbReference type="AlphaFoldDB" id="A0A7G5GQF0"/>
<sequence>MVIQSPRQNKRLVKNEMEAQFHFLQDVLLYFIFLLFTGCATIGRQTLYKNSSIGEITKIGFARIEGDTIVAKVHPQTDSIFKTTILGELSKYSTKSIYPINKELSVSQPDTAAIREACRANNLDCLLLSRIKFINITYTTLYILPVGKNYDTDVEMKLLDREANLLLDVRYKTLSNNLYLEPPTADKSIRNGTQGAIKRLIKELGWTQ</sequence>